<feature type="domain" description="HTH cro/C1-type" evidence="1">
    <location>
        <begin position="6"/>
        <end position="61"/>
    </location>
</feature>
<dbReference type="InterPro" id="IPR010982">
    <property type="entry name" value="Lambda_DNA-bd_dom_sf"/>
</dbReference>
<dbReference type="SMART" id="SM00530">
    <property type="entry name" value="HTH_XRE"/>
    <property type="match status" value="1"/>
</dbReference>
<dbReference type="STRING" id="596152.DesU5LDRAFT_1187"/>
<accession>I2PZD1</accession>
<protein>
    <recommendedName>
        <fullName evidence="1">HTH cro/C1-type domain-containing protein</fullName>
    </recommendedName>
</protein>
<evidence type="ECO:0000259" key="1">
    <source>
        <dbReference type="PROSITE" id="PS50943"/>
    </source>
</evidence>
<dbReference type="AlphaFoldDB" id="I2PZD1"/>
<name>I2PZD1_9BACT</name>
<gene>
    <name evidence="2" type="ORF">DesU5LDRAFT_1187</name>
</gene>
<sequence>MITSRVRQVMEAKGLTVREVVERTGLAKETINRARGQMVGRCTLDTLVTVATALGVGVKDLFEEE</sequence>
<dbReference type="SUPFAM" id="SSF47413">
    <property type="entry name" value="lambda repressor-like DNA-binding domains"/>
    <property type="match status" value="1"/>
</dbReference>
<dbReference type="GO" id="GO:0003677">
    <property type="term" value="F:DNA binding"/>
    <property type="evidence" value="ECO:0007669"/>
    <property type="project" value="InterPro"/>
</dbReference>
<dbReference type="Pfam" id="PF13443">
    <property type="entry name" value="HTH_26"/>
    <property type="match status" value="1"/>
</dbReference>
<dbReference type="HOGENOM" id="CLU_190553_0_0_7"/>
<evidence type="ECO:0000313" key="2">
    <source>
        <dbReference type="EMBL" id="EIG52887.1"/>
    </source>
</evidence>
<dbReference type="OrthoDB" id="5460589at2"/>
<dbReference type="EMBL" id="JH600068">
    <property type="protein sequence ID" value="EIG52887.1"/>
    <property type="molecule type" value="Genomic_DNA"/>
</dbReference>
<reference evidence="2" key="1">
    <citation type="submission" date="2011-11" db="EMBL/GenBank/DDBJ databases">
        <title>Improved High-Quality Draft sequence of Desulfovibrio sp. U5L.</title>
        <authorList>
            <consortium name="US DOE Joint Genome Institute"/>
            <person name="Lucas S."/>
            <person name="Han J."/>
            <person name="Lapidus A."/>
            <person name="Cheng J.-F."/>
            <person name="Goodwin L."/>
            <person name="Pitluck S."/>
            <person name="Peters L."/>
            <person name="Ovchinnikova G."/>
            <person name="Held B."/>
            <person name="Detter J.C."/>
            <person name="Han C."/>
            <person name="Tapia R."/>
            <person name="Land M."/>
            <person name="Hauser L."/>
            <person name="Kyrpides N."/>
            <person name="Ivanova N."/>
            <person name="Pagani I."/>
            <person name="Gabster J."/>
            <person name="Walker C."/>
            <person name="Stolyar S."/>
            <person name="Stahl D."/>
            <person name="Arkin A."/>
            <person name="Dehal P."/>
            <person name="Hazen T."/>
            <person name="Woyke T."/>
        </authorList>
    </citation>
    <scope>NUCLEOTIDE SEQUENCE [LARGE SCALE GENOMIC DNA]</scope>
    <source>
        <strain evidence="2">U5L</strain>
    </source>
</reference>
<dbReference type="CDD" id="cd00093">
    <property type="entry name" value="HTH_XRE"/>
    <property type="match status" value="1"/>
</dbReference>
<dbReference type="PROSITE" id="PS50943">
    <property type="entry name" value="HTH_CROC1"/>
    <property type="match status" value="1"/>
</dbReference>
<organism evidence="2">
    <name type="scientific">Desulfovibrio sp. U5L</name>
    <dbReference type="NCBI Taxonomy" id="596152"/>
    <lineage>
        <taxon>Bacteria</taxon>
        <taxon>Pseudomonadati</taxon>
        <taxon>Thermodesulfobacteriota</taxon>
        <taxon>Desulfovibrionia</taxon>
        <taxon>Desulfovibrionales</taxon>
        <taxon>Desulfovibrionaceae</taxon>
        <taxon>Desulfovibrio</taxon>
    </lineage>
</organism>
<dbReference type="InterPro" id="IPR001387">
    <property type="entry name" value="Cro/C1-type_HTH"/>
</dbReference>
<dbReference type="eggNOG" id="ENOG502ZVXB">
    <property type="taxonomic scope" value="Bacteria"/>
</dbReference>
<dbReference type="Gene3D" id="1.10.260.40">
    <property type="entry name" value="lambda repressor-like DNA-binding domains"/>
    <property type="match status" value="1"/>
</dbReference>
<proteinExistence type="predicted"/>